<dbReference type="EMBL" id="JYDP01000193">
    <property type="protein sequence ID" value="KRZ03427.1"/>
    <property type="molecule type" value="Genomic_DNA"/>
</dbReference>
<evidence type="ECO:0000313" key="2">
    <source>
        <dbReference type="Proteomes" id="UP000055024"/>
    </source>
</evidence>
<dbReference type="AlphaFoldDB" id="A0A0V1GZC7"/>
<reference evidence="1 2" key="1">
    <citation type="submission" date="2015-01" db="EMBL/GenBank/DDBJ databases">
        <title>Evolution of Trichinella species and genotypes.</title>
        <authorList>
            <person name="Korhonen P.K."/>
            <person name="Edoardo P."/>
            <person name="Giuseppe L.R."/>
            <person name="Gasser R.B."/>
        </authorList>
    </citation>
    <scope>NUCLEOTIDE SEQUENCE [LARGE SCALE GENOMIC DNA]</scope>
    <source>
        <strain evidence="1">ISS1029</strain>
    </source>
</reference>
<protein>
    <submittedName>
        <fullName evidence="1">Uncharacterized protein</fullName>
    </submittedName>
</protein>
<accession>A0A0V1GZC7</accession>
<sequence>MDASTWPVLVGQAVAVTVLKRWVIRASGYGVESSVELIARGRTKLQYTYYQTGVQQEAHSILSLLDEKKAAQSPIQRPYCHEVPGCSFPYGTCGPVPRISGGNIKQKVFAVACDSNSGV</sequence>
<gene>
    <name evidence="1" type="ORF">T11_1820</name>
</gene>
<proteinExistence type="predicted"/>
<comment type="caution">
    <text evidence="1">The sequence shown here is derived from an EMBL/GenBank/DDBJ whole genome shotgun (WGS) entry which is preliminary data.</text>
</comment>
<dbReference type="Proteomes" id="UP000055024">
    <property type="component" value="Unassembled WGS sequence"/>
</dbReference>
<organism evidence="1 2">
    <name type="scientific">Trichinella zimbabwensis</name>
    <dbReference type="NCBI Taxonomy" id="268475"/>
    <lineage>
        <taxon>Eukaryota</taxon>
        <taxon>Metazoa</taxon>
        <taxon>Ecdysozoa</taxon>
        <taxon>Nematoda</taxon>
        <taxon>Enoplea</taxon>
        <taxon>Dorylaimia</taxon>
        <taxon>Trichinellida</taxon>
        <taxon>Trichinellidae</taxon>
        <taxon>Trichinella</taxon>
    </lineage>
</organism>
<evidence type="ECO:0000313" key="1">
    <source>
        <dbReference type="EMBL" id="KRZ03427.1"/>
    </source>
</evidence>
<name>A0A0V1GZC7_9BILA</name>
<keyword evidence="2" id="KW-1185">Reference proteome</keyword>